<protein>
    <submittedName>
        <fullName evidence="1">Uncharacterized protein</fullName>
    </submittedName>
</protein>
<evidence type="ECO:0000313" key="1">
    <source>
        <dbReference type="EMBL" id="ROL70625.1"/>
    </source>
</evidence>
<dbReference type="RefSeq" id="WP_052676579.1">
    <property type="nucleotide sequence ID" value="NZ_MOAM01000024.1"/>
</dbReference>
<evidence type="ECO:0000313" key="2">
    <source>
        <dbReference type="Proteomes" id="UP000285286"/>
    </source>
</evidence>
<comment type="caution">
    <text evidence="1">The sequence shown here is derived from an EMBL/GenBank/DDBJ whole genome shotgun (WGS) entry which is preliminary data.</text>
</comment>
<accession>A0A423DGD3</accession>
<organism evidence="1 2">
    <name type="scientific">Pseudomonas vranovensis</name>
    <dbReference type="NCBI Taxonomy" id="321661"/>
    <lineage>
        <taxon>Bacteria</taxon>
        <taxon>Pseudomonadati</taxon>
        <taxon>Pseudomonadota</taxon>
        <taxon>Gammaproteobacteria</taxon>
        <taxon>Pseudomonadales</taxon>
        <taxon>Pseudomonadaceae</taxon>
        <taxon>Pseudomonas</taxon>
    </lineage>
</organism>
<keyword evidence="2" id="KW-1185">Reference proteome</keyword>
<proteinExistence type="predicted"/>
<name>A0A423DGD3_9PSED</name>
<reference evidence="1 2" key="1">
    <citation type="submission" date="2016-10" db="EMBL/GenBank/DDBJ databases">
        <title>Comparative genome analysis of multiple Pseudomonas spp. focuses on biocontrol and plant growth promoting traits.</title>
        <authorList>
            <person name="Tao X.-Y."/>
            <person name="Taylor C.G."/>
        </authorList>
    </citation>
    <scope>NUCLEOTIDE SEQUENCE [LARGE SCALE GENOMIC DNA]</scope>
    <source>
        <strain evidence="1 2">15D11</strain>
    </source>
</reference>
<dbReference type="AlphaFoldDB" id="A0A423DGD3"/>
<dbReference type="Proteomes" id="UP000285286">
    <property type="component" value="Unassembled WGS sequence"/>
</dbReference>
<sequence length="105" mass="11911">MLLTGCSTQVAPVIDESLLPVYSPPLHTNTYQRWGEEGVQRISRAQRQALYAIARQPACDQVTFLALTETMSQPPATIVTFVECRNLWRFYIDQDARVLSSEHRG</sequence>
<dbReference type="EMBL" id="MOAM01000024">
    <property type="protein sequence ID" value="ROL70625.1"/>
    <property type="molecule type" value="Genomic_DNA"/>
</dbReference>
<gene>
    <name evidence="1" type="ORF">BHU25_16320</name>
</gene>